<reference evidence="4" key="1">
    <citation type="submission" date="2020-05" db="EMBL/GenBank/DDBJ databases">
        <title>Mycena genomes resolve the evolution of fungal bioluminescence.</title>
        <authorList>
            <person name="Tsai I.J."/>
        </authorList>
    </citation>
    <scope>NUCLEOTIDE SEQUENCE</scope>
    <source>
        <strain evidence="4">CCC161011</strain>
    </source>
</reference>
<proteinExistence type="predicted"/>
<dbReference type="PANTHER" id="PTHR47027:SF20">
    <property type="entry name" value="REVERSE TRANSCRIPTASE-LIKE PROTEIN WITH RNA-DIRECTED DNA POLYMERASE DOMAIN"/>
    <property type="match status" value="1"/>
</dbReference>
<comment type="caution">
    <text evidence="4">The sequence shown here is derived from an EMBL/GenBank/DDBJ whole genome shotgun (WGS) entry which is preliminary data.</text>
</comment>
<evidence type="ECO:0000313" key="5">
    <source>
        <dbReference type="Proteomes" id="UP000620124"/>
    </source>
</evidence>
<gene>
    <name evidence="4" type="ORF">MVEN_02413300</name>
</gene>
<dbReference type="Gene3D" id="3.60.10.10">
    <property type="entry name" value="Endonuclease/exonuclease/phosphatase"/>
    <property type="match status" value="1"/>
</dbReference>
<name>A0A8H7CBD7_9AGAR</name>
<accession>A0A8H7CBD7</accession>
<evidence type="ECO:0000259" key="2">
    <source>
        <dbReference type="Pfam" id="PF00078"/>
    </source>
</evidence>
<dbReference type="Pfam" id="PF03372">
    <property type="entry name" value="Exo_endo_phos"/>
    <property type="match status" value="1"/>
</dbReference>
<dbReference type="Proteomes" id="UP000620124">
    <property type="component" value="Unassembled WGS sequence"/>
</dbReference>
<keyword evidence="4" id="KW-0548">Nucleotidyltransferase</keyword>
<dbReference type="InterPro" id="IPR036397">
    <property type="entry name" value="RNaseH_sf"/>
</dbReference>
<evidence type="ECO:0000313" key="4">
    <source>
        <dbReference type="EMBL" id="KAF7330746.1"/>
    </source>
</evidence>
<keyword evidence="4" id="KW-0695">RNA-directed DNA polymerase</keyword>
<dbReference type="InterPro" id="IPR036691">
    <property type="entry name" value="Endo/exonu/phosph_ase_sf"/>
</dbReference>
<feature type="domain" description="Endonuclease/exonuclease/phosphatase" evidence="3">
    <location>
        <begin position="32"/>
        <end position="269"/>
    </location>
</feature>
<evidence type="ECO:0000259" key="3">
    <source>
        <dbReference type="Pfam" id="PF03372"/>
    </source>
</evidence>
<protein>
    <submittedName>
        <fullName evidence="4">Reverse transcriptase domain-containing protein</fullName>
    </submittedName>
</protein>
<dbReference type="GO" id="GO:0003676">
    <property type="term" value="F:nucleic acid binding"/>
    <property type="evidence" value="ECO:0007669"/>
    <property type="project" value="InterPro"/>
</dbReference>
<feature type="region of interest" description="Disordered" evidence="1">
    <location>
        <begin position="503"/>
        <end position="528"/>
    </location>
</feature>
<dbReference type="SUPFAM" id="SSF56219">
    <property type="entry name" value="DNase I-like"/>
    <property type="match status" value="1"/>
</dbReference>
<dbReference type="GO" id="GO:0003964">
    <property type="term" value="F:RNA-directed DNA polymerase activity"/>
    <property type="evidence" value="ECO:0007669"/>
    <property type="project" value="UniProtKB-KW"/>
</dbReference>
<dbReference type="PANTHER" id="PTHR47027">
    <property type="entry name" value="REVERSE TRANSCRIPTASE DOMAIN-CONTAINING PROTEIN"/>
    <property type="match status" value="1"/>
</dbReference>
<dbReference type="InterPro" id="IPR005135">
    <property type="entry name" value="Endo/exonuclease/phosphatase"/>
</dbReference>
<dbReference type="InterPro" id="IPR000477">
    <property type="entry name" value="RT_dom"/>
</dbReference>
<dbReference type="OrthoDB" id="3051112at2759"/>
<dbReference type="SUPFAM" id="SSF53098">
    <property type="entry name" value="Ribonuclease H-like"/>
    <property type="match status" value="1"/>
</dbReference>
<dbReference type="Pfam" id="PF00078">
    <property type="entry name" value="RVT_1"/>
    <property type="match status" value="1"/>
</dbReference>
<sequence>MQCSLPLRPMAKAKNKAAQRQNEDKYCLRILAWNIHGRLALKLSHEEICEIIRENDVSIFQETFLRPGDEDCVDLPPGYSIVSMARPNTPDFHQAWGGLAAVISDSVEYTVRHDLSAPDMIVIEFETFFLIGVYLPPVGSPWIQWSPTDPEQRLEQAVTVCTATTKYVVVEGDLNGRIGDKTSKDSVLGRYSLDPVVNTRGRWILRLCNDCGLTVVNGTVKEESFPGAFTSFQPLGRTVIDFALVSNALVDYIPDKSLRVRDAPNWSDHSQLWFEVPTRGAKRYKIPKATSVPIQYAPETELDRAAARLLTLTVTAEEATRRLYGSVLCNSNPVSVYMAASGRDAGKPYSKAGFALYWGPADARNASFRLDQGSESRAALAAVLQAVTTVPRDRSLVIYTSSQYAIRTYCYWAGEYAMAGWPCAHGDILQAAAEAIRGRSAPLRLLLNKPGHNAHAQAAQTMAREAVRLNGTGIWSLPPLDAAEGTIDGGDALDLLKVSSTLPETTEPKKKAPPQISLDEVVDPGDSHRGRLREREMLRRNLVTLLECQTGREFWQLIRKWTDERPRRPLVTIDQLHDSFKARLNPPQEMPAHFDADLHETLALMNATIPARTTDTTEQRFFSRDVTDEDIVWLKKKLREKGTRSAHGIDLIAYSRIMKIPNDALRDLFNSCAHLRDAPQQWLVTILIGILKKGRAVDDPESYRLVGLECCLLKCMTLLFDERLRAWGLVNKVVPATQNGFQPKRRTDDNSFILRCAIDRARAEGKTLYVFFADMTNAFPTTDIATLWSLLYTAGVRGPWFDWIRMIYARMSYVVRSDGAYSAAFRCLIGLLTGDTASPGFWNIYFADFQLPHHDSDIRLNGRPVCQLDQADDECMFTTLPPTLQRKMDHFYGWSQRKFMFISPPKSKAMIFGPLPTVLPIFRVGAEVVEIVPSFKYVGMWFTSTHHNIFAAHYAEKASKARKVANATFGRVKTHLGSLPVREGLRLYMARVDCYLISGGEISLDVDTRLLEEHMEVQQSFLRRLLGLNSSSLLSILYTETGQTPIKIRRLLRALSRLRYLLTLPPSEDRIVRDALLDSFSLYCDGKASWIGDICLVLRRLPTPIYVTEDDLSNDDSVKAIMERVEKVLDADLQCDIDAFERTHLLKNRLERIDEGEGRSRMGLVTRRRRHYLDVVVPAHRKALTRLMLSDHNLSVERLRYPGRYRAAAPRHLRLCRFCRGAVEDEAHALLVCTAHDSLQPLRERFLRDIMDQIGGFDCKWSADEPYEFLRLLLSLRKITLRLAKFVADILAVYDSHPRYIPAILYLPAAAL</sequence>
<organism evidence="4 5">
    <name type="scientific">Mycena venus</name>
    <dbReference type="NCBI Taxonomy" id="2733690"/>
    <lineage>
        <taxon>Eukaryota</taxon>
        <taxon>Fungi</taxon>
        <taxon>Dikarya</taxon>
        <taxon>Basidiomycota</taxon>
        <taxon>Agaricomycotina</taxon>
        <taxon>Agaricomycetes</taxon>
        <taxon>Agaricomycetidae</taxon>
        <taxon>Agaricales</taxon>
        <taxon>Marasmiineae</taxon>
        <taxon>Mycenaceae</taxon>
        <taxon>Mycena</taxon>
    </lineage>
</organism>
<dbReference type="CDD" id="cd01650">
    <property type="entry name" value="RT_nLTR_like"/>
    <property type="match status" value="1"/>
</dbReference>
<dbReference type="EMBL" id="JACAZI010000032">
    <property type="protein sequence ID" value="KAF7330746.1"/>
    <property type="molecule type" value="Genomic_DNA"/>
</dbReference>
<dbReference type="Gene3D" id="3.30.420.10">
    <property type="entry name" value="Ribonuclease H-like superfamily/Ribonuclease H"/>
    <property type="match status" value="1"/>
</dbReference>
<feature type="domain" description="Reverse transcriptase" evidence="2">
    <location>
        <begin position="691"/>
        <end position="941"/>
    </location>
</feature>
<dbReference type="InterPro" id="IPR012337">
    <property type="entry name" value="RNaseH-like_sf"/>
</dbReference>
<keyword evidence="5" id="KW-1185">Reference proteome</keyword>
<keyword evidence="4" id="KW-0808">Transferase</keyword>
<evidence type="ECO:0000256" key="1">
    <source>
        <dbReference type="SAM" id="MobiDB-lite"/>
    </source>
</evidence>